<evidence type="ECO:0000313" key="2">
    <source>
        <dbReference type="EMBL" id="MPM30879.1"/>
    </source>
</evidence>
<protein>
    <submittedName>
        <fullName evidence="2">Uncharacterized protein</fullName>
    </submittedName>
</protein>
<organism evidence="2">
    <name type="scientific">bioreactor metagenome</name>
    <dbReference type="NCBI Taxonomy" id="1076179"/>
    <lineage>
        <taxon>unclassified sequences</taxon>
        <taxon>metagenomes</taxon>
        <taxon>ecological metagenomes</taxon>
    </lineage>
</organism>
<keyword evidence="1" id="KW-0472">Membrane</keyword>
<feature type="transmembrane region" description="Helical" evidence="1">
    <location>
        <begin position="57"/>
        <end position="75"/>
    </location>
</feature>
<comment type="caution">
    <text evidence="2">The sequence shown here is derived from an EMBL/GenBank/DDBJ whole genome shotgun (WGS) entry which is preliminary data.</text>
</comment>
<dbReference type="AlphaFoldDB" id="A0A644YRE7"/>
<reference evidence="2" key="1">
    <citation type="submission" date="2019-08" db="EMBL/GenBank/DDBJ databases">
        <authorList>
            <person name="Kucharzyk K."/>
            <person name="Murdoch R.W."/>
            <person name="Higgins S."/>
            <person name="Loffler F."/>
        </authorList>
    </citation>
    <scope>NUCLEOTIDE SEQUENCE</scope>
</reference>
<name>A0A644YRE7_9ZZZZ</name>
<accession>A0A644YRE7</accession>
<evidence type="ECO:0000256" key="1">
    <source>
        <dbReference type="SAM" id="Phobius"/>
    </source>
</evidence>
<keyword evidence="1" id="KW-0812">Transmembrane</keyword>
<keyword evidence="1" id="KW-1133">Transmembrane helix</keyword>
<proteinExistence type="predicted"/>
<dbReference type="EMBL" id="VSSQ01005916">
    <property type="protein sequence ID" value="MPM30879.1"/>
    <property type="molecule type" value="Genomic_DNA"/>
</dbReference>
<gene>
    <name evidence="2" type="ORF">SDC9_77430</name>
</gene>
<sequence>MPGLNKRQQEFRKQMKELEKVKNYKDIIDDHNSFYHNTAYDNEQEMKKEKRKRNNKIIIYVLIISFIMTGISLNFDKLQSKFKDISFNNSSKVKASEYKNINASISEIKQYKVAIYHKNFSKRIEAVNIIQNSDLNIENFYNLNSEKIIKQIEVINEMIYEFSIYIPEDINKNLHTYNLNLLEALNRRYVTALEINGDMENQNFINDYNAANQDVNNYNNLYRNELIKIFDDINMPYSILENGTITFTYKNID</sequence>